<evidence type="ECO:0000313" key="4">
    <source>
        <dbReference type="Proteomes" id="UP000800094"/>
    </source>
</evidence>
<dbReference type="GeneID" id="54575783"/>
<accession>A0A6A6IAJ3</accession>
<sequence>MSAQRLSGRCCVALLCASILHTPLQVKGEREEGCVFGRTTKSGTRARHVELCRARELGDGKKGGGGSGTAGSQGVRNDANDGDEH</sequence>
<dbReference type="Proteomes" id="UP000800094">
    <property type="component" value="Unassembled WGS sequence"/>
</dbReference>
<feature type="region of interest" description="Disordered" evidence="1">
    <location>
        <begin position="57"/>
        <end position="85"/>
    </location>
</feature>
<proteinExistence type="predicted"/>
<keyword evidence="2" id="KW-0732">Signal</keyword>
<name>A0A6A6IAJ3_9PLEO</name>
<dbReference type="EMBL" id="ML987197">
    <property type="protein sequence ID" value="KAF2247604.1"/>
    <property type="molecule type" value="Genomic_DNA"/>
</dbReference>
<gene>
    <name evidence="3" type="ORF">BU26DRAFT_350397</name>
</gene>
<feature type="signal peptide" evidence="2">
    <location>
        <begin position="1"/>
        <end position="28"/>
    </location>
</feature>
<protein>
    <recommendedName>
        <fullName evidence="5">Secreted protein</fullName>
    </recommendedName>
</protein>
<organism evidence="3 4">
    <name type="scientific">Trematosphaeria pertusa</name>
    <dbReference type="NCBI Taxonomy" id="390896"/>
    <lineage>
        <taxon>Eukaryota</taxon>
        <taxon>Fungi</taxon>
        <taxon>Dikarya</taxon>
        <taxon>Ascomycota</taxon>
        <taxon>Pezizomycotina</taxon>
        <taxon>Dothideomycetes</taxon>
        <taxon>Pleosporomycetidae</taxon>
        <taxon>Pleosporales</taxon>
        <taxon>Massarineae</taxon>
        <taxon>Trematosphaeriaceae</taxon>
        <taxon>Trematosphaeria</taxon>
    </lineage>
</organism>
<dbReference type="AlphaFoldDB" id="A0A6A6IAJ3"/>
<evidence type="ECO:0000256" key="1">
    <source>
        <dbReference type="SAM" id="MobiDB-lite"/>
    </source>
</evidence>
<evidence type="ECO:0008006" key="5">
    <source>
        <dbReference type="Google" id="ProtNLM"/>
    </source>
</evidence>
<dbReference type="RefSeq" id="XP_033682608.1">
    <property type="nucleotide sequence ID" value="XM_033822453.1"/>
</dbReference>
<keyword evidence="4" id="KW-1185">Reference proteome</keyword>
<evidence type="ECO:0000256" key="2">
    <source>
        <dbReference type="SAM" id="SignalP"/>
    </source>
</evidence>
<reference evidence="3" key="1">
    <citation type="journal article" date="2020" name="Stud. Mycol.">
        <title>101 Dothideomycetes genomes: a test case for predicting lifestyles and emergence of pathogens.</title>
        <authorList>
            <person name="Haridas S."/>
            <person name="Albert R."/>
            <person name="Binder M."/>
            <person name="Bloem J."/>
            <person name="Labutti K."/>
            <person name="Salamov A."/>
            <person name="Andreopoulos B."/>
            <person name="Baker S."/>
            <person name="Barry K."/>
            <person name="Bills G."/>
            <person name="Bluhm B."/>
            <person name="Cannon C."/>
            <person name="Castanera R."/>
            <person name="Culley D."/>
            <person name="Daum C."/>
            <person name="Ezra D."/>
            <person name="Gonzalez J."/>
            <person name="Henrissat B."/>
            <person name="Kuo A."/>
            <person name="Liang C."/>
            <person name="Lipzen A."/>
            <person name="Lutzoni F."/>
            <person name="Magnuson J."/>
            <person name="Mondo S."/>
            <person name="Nolan M."/>
            <person name="Ohm R."/>
            <person name="Pangilinan J."/>
            <person name="Park H.-J."/>
            <person name="Ramirez L."/>
            <person name="Alfaro M."/>
            <person name="Sun H."/>
            <person name="Tritt A."/>
            <person name="Yoshinaga Y."/>
            <person name="Zwiers L.-H."/>
            <person name="Turgeon B."/>
            <person name="Goodwin S."/>
            <person name="Spatafora J."/>
            <person name="Crous P."/>
            <person name="Grigoriev I."/>
        </authorList>
    </citation>
    <scope>NUCLEOTIDE SEQUENCE</scope>
    <source>
        <strain evidence="3">CBS 122368</strain>
    </source>
</reference>
<feature type="chain" id="PRO_5025659761" description="Secreted protein" evidence="2">
    <location>
        <begin position="29"/>
        <end position="85"/>
    </location>
</feature>
<evidence type="ECO:0000313" key="3">
    <source>
        <dbReference type="EMBL" id="KAF2247604.1"/>
    </source>
</evidence>